<dbReference type="SFLD" id="SFLDS00003">
    <property type="entry name" value="Haloacid_Dehalogenase"/>
    <property type="match status" value="1"/>
</dbReference>
<evidence type="ECO:0000256" key="2">
    <source>
        <dbReference type="ARBA" id="ARBA00022801"/>
    </source>
</evidence>
<evidence type="ECO:0000256" key="1">
    <source>
        <dbReference type="ARBA" id="ARBA00008106"/>
    </source>
</evidence>
<dbReference type="Gene3D" id="1.10.150.240">
    <property type="entry name" value="Putative phosphatase, domain 2"/>
    <property type="match status" value="1"/>
</dbReference>
<dbReference type="SUPFAM" id="SSF56784">
    <property type="entry name" value="HAD-like"/>
    <property type="match status" value="1"/>
</dbReference>
<dbReference type="PRINTS" id="PR00413">
    <property type="entry name" value="HADHALOGNASE"/>
</dbReference>
<dbReference type="InterPro" id="IPR006439">
    <property type="entry name" value="HAD-SF_hydro_IA"/>
</dbReference>
<reference evidence="3 4" key="1">
    <citation type="journal article" date="2015" name="Antonie Van Leeuwenhoek">
        <title>Prauserella endophytica sp. nov., an endophytic actinobacterium isolated from Tamarix taklamakanensis.</title>
        <authorList>
            <person name="Liu J.M."/>
            <person name="Habden X."/>
            <person name="Guo L."/>
            <person name="Tuo L."/>
            <person name="Jiang Z.K."/>
            <person name="Liu S.W."/>
            <person name="Liu X.F."/>
            <person name="Chen L."/>
            <person name="Li R.F."/>
            <person name="Zhang Y.Q."/>
            <person name="Sun C.H."/>
        </authorList>
    </citation>
    <scope>NUCLEOTIDE SEQUENCE [LARGE SCALE GENOMIC DNA]</scope>
    <source>
        <strain evidence="3 4">CGMCC 4.7182</strain>
    </source>
</reference>
<evidence type="ECO:0000313" key="4">
    <source>
        <dbReference type="Proteomes" id="UP000309992"/>
    </source>
</evidence>
<dbReference type="NCBIfam" id="TIGR01428">
    <property type="entry name" value="HAD_type_II"/>
    <property type="match status" value="1"/>
</dbReference>
<evidence type="ECO:0000313" key="3">
    <source>
        <dbReference type="EMBL" id="TKG61887.1"/>
    </source>
</evidence>
<comment type="similarity">
    <text evidence="1">Belongs to the HAD-like hydrolase superfamily. S-2-haloalkanoic acid dehalogenase family.</text>
</comment>
<keyword evidence="2" id="KW-0378">Hydrolase</keyword>
<dbReference type="PANTHER" id="PTHR43316:SF3">
    <property type="entry name" value="HALOACID DEHALOGENASE, TYPE II (AFU_ORTHOLOGUE AFUA_2G07750)-RELATED"/>
    <property type="match status" value="1"/>
</dbReference>
<sequence length="229" mass="25468">MFDFYGTVVDMQGSLTKAITPYLESKNYTAQPATRVVTWWRRTHFENSMIDGLLGREHIPYREIGRQAVDYTLTRAGIPHTMDEVRSLVSEIERLEPFPDVIEALTKLRNAGFELVILSNGDPDMLEAGVKFSGTGHLWTRVVSVEEAGAFKPHFNTYATGAKAVALDPSEVLFVANHAFDCVGAKAAGMHTAFVDRRKRPFGNEYYPPTLVVDDFTHLASEVVALTNG</sequence>
<dbReference type="NCBIfam" id="TIGR01493">
    <property type="entry name" value="HAD-SF-IA-v2"/>
    <property type="match status" value="1"/>
</dbReference>
<dbReference type="Gene3D" id="3.40.50.1000">
    <property type="entry name" value="HAD superfamily/HAD-like"/>
    <property type="match status" value="1"/>
</dbReference>
<name>A0ABY2RVB3_9PSEU</name>
<dbReference type="InterPro" id="IPR006328">
    <property type="entry name" value="2-HAD"/>
</dbReference>
<dbReference type="InterPro" id="IPR036412">
    <property type="entry name" value="HAD-like_sf"/>
</dbReference>
<comment type="caution">
    <text evidence="3">The sequence shown here is derived from an EMBL/GenBank/DDBJ whole genome shotgun (WGS) entry which is preliminary data.</text>
</comment>
<dbReference type="CDD" id="cd02588">
    <property type="entry name" value="HAD_L2-DEX"/>
    <property type="match status" value="1"/>
</dbReference>
<dbReference type="PANTHER" id="PTHR43316">
    <property type="entry name" value="HYDROLASE, HALOACID DELAHOGENASE-RELATED"/>
    <property type="match status" value="1"/>
</dbReference>
<proteinExistence type="inferred from homology"/>
<keyword evidence="4" id="KW-1185">Reference proteome</keyword>
<dbReference type="InterPro" id="IPR023214">
    <property type="entry name" value="HAD_sf"/>
</dbReference>
<dbReference type="SFLD" id="SFLDG01129">
    <property type="entry name" value="C1.5:_HAD__Beta-PGM__Phosphata"/>
    <property type="match status" value="1"/>
</dbReference>
<dbReference type="EMBL" id="SWMS01000029">
    <property type="protein sequence ID" value="TKG61887.1"/>
    <property type="molecule type" value="Genomic_DNA"/>
</dbReference>
<dbReference type="Pfam" id="PF00702">
    <property type="entry name" value="Hydrolase"/>
    <property type="match status" value="1"/>
</dbReference>
<dbReference type="Proteomes" id="UP000309992">
    <property type="component" value="Unassembled WGS sequence"/>
</dbReference>
<protein>
    <submittedName>
        <fullName evidence="3">Haloacid dehalogenase type II</fullName>
    </submittedName>
</protein>
<dbReference type="InterPro" id="IPR051540">
    <property type="entry name" value="S-2-haloacid_dehalogenase"/>
</dbReference>
<dbReference type="InterPro" id="IPR023198">
    <property type="entry name" value="PGP-like_dom2"/>
</dbReference>
<organism evidence="3 4">
    <name type="scientific">Prauserella endophytica</name>
    <dbReference type="NCBI Taxonomy" id="1592324"/>
    <lineage>
        <taxon>Bacteria</taxon>
        <taxon>Bacillati</taxon>
        <taxon>Actinomycetota</taxon>
        <taxon>Actinomycetes</taxon>
        <taxon>Pseudonocardiales</taxon>
        <taxon>Pseudonocardiaceae</taxon>
        <taxon>Prauserella</taxon>
        <taxon>Prauserella coralliicola group</taxon>
    </lineage>
</organism>
<accession>A0ABY2RVB3</accession>
<gene>
    <name evidence="3" type="ORF">FCN18_32990</name>
</gene>